<keyword evidence="1" id="KW-0812">Transmembrane</keyword>
<feature type="transmembrane region" description="Helical" evidence="1">
    <location>
        <begin position="44"/>
        <end position="71"/>
    </location>
</feature>
<name>A0A1H3KSP2_9MICO</name>
<evidence type="ECO:0000313" key="2">
    <source>
        <dbReference type="EMBL" id="SDY54695.1"/>
    </source>
</evidence>
<gene>
    <name evidence="2" type="ORF">SAMN05216554_0663</name>
</gene>
<keyword evidence="3" id="KW-1185">Reference proteome</keyword>
<evidence type="ECO:0000313" key="3">
    <source>
        <dbReference type="Proteomes" id="UP000198891"/>
    </source>
</evidence>
<organism evidence="2 3">
    <name type="scientific">Herbiconiux ginsengi</name>
    <dbReference type="NCBI Taxonomy" id="381665"/>
    <lineage>
        <taxon>Bacteria</taxon>
        <taxon>Bacillati</taxon>
        <taxon>Actinomycetota</taxon>
        <taxon>Actinomycetes</taxon>
        <taxon>Micrococcales</taxon>
        <taxon>Microbacteriaceae</taxon>
        <taxon>Herbiconiux</taxon>
    </lineage>
</organism>
<dbReference type="RefSeq" id="WP_139256587.1">
    <property type="nucleotide sequence ID" value="NZ_FNPZ01000001.1"/>
</dbReference>
<dbReference type="STRING" id="381665.SAMN05216554_0663"/>
<protein>
    <submittedName>
        <fullName evidence="2">Uncharacterized protein</fullName>
    </submittedName>
</protein>
<dbReference type="Proteomes" id="UP000198891">
    <property type="component" value="Unassembled WGS sequence"/>
</dbReference>
<sequence length="104" mass="10936">MPPRLGSKQMFVGGLIVTALGVLATAFSDSLVYALIGNDATALLAASGIVGALSQAVLTLGVVLAGVSPLARMLERPLKRPDERTVLIRESLDRRARARRRPGS</sequence>
<keyword evidence="1" id="KW-0472">Membrane</keyword>
<proteinExistence type="predicted"/>
<evidence type="ECO:0000256" key="1">
    <source>
        <dbReference type="SAM" id="Phobius"/>
    </source>
</evidence>
<dbReference type="AlphaFoldDB" id="A0A1H3KSP2"/>
<accession>A0A1H3KSP2</accession>
<keyword evidence="1" id="KW-1133">Transmembrane helix</keyword>
<dbReference type="EMBL" id="FNPZ01000001">
    <property type="protein sequence ID" value="SDY54695.1"/>
    <property type="molecule type" value="Genomic_DNA"/>
</dbReference>
<reference evidence="2 3" key="1">
    <citation type="submission" date="2016-10" db="EMBL/GenBank/DDBJ databases">
        <authorList>
            <person name="de Groot N.N."/>
        </authorList>
    </citation>
    <scope>NUCLEOTIDE SEQUENCE [LARGE SCALE GENOMIC DNA]</scope>
    <source>
        <strain evidence="2 3">CGMCC 4.3491</strain>
    </source>
</reference>